<dbReference type="EMBL" id="JARQWQ010000006">
    <property type="protein sequence ID" value="KAK2571120.1"/>
    <property type="molecule type" value="Genomic_DNA"/>
</dbReference>
<gene>
    <name evidence="2" type="ORF">P5673_003681</name>
</gene>
<feature type="compositionally biased region" description="Basic and acidic residues" evidence="1">
    <location>
        <begin position="184"/>
        <end position="205"/>
    </location>
</feature>
<feature type="compositionally biased region" description="Basic and acidic residues" evidence="1">
    <location>
        <begin position="56"/>
        <end position="73"/>
    </location>
</feature>
<evidence type="ECO:0000256" key="1">
    <source>
        <dbReference type="SAM" id="MobiDB-lite"/>
    </source>
</evidence>
<protein>
    <submittedName>
        <fullName evidence="2">Uncharacterized protein</fullName>
    </submittedName>
</protein>
<organism evidence="2 3">
    <name type="scientific">Acropora cervicornis</name>
    <name type="common">Staghorn coral</name>
    <dbReference type="NCBI Taxonomy" id="6130"/>
    <lineage>
        <taxon>Eukaryota</taxon>
        <taxon>Metazoa</taxon>
        <taxon>Cnidaria</taxon>
        <taxon>Anthozoa</taxon>
        <taxon>Hexacorallia</taxon>
        <taxon>Scleractinia</taxon>
        <taxon>Astrocoeniina</taxon>
        <taxon>Acroporidae</taxon>
        <taxon>Acropora</taxon>
    </lineage>
</organism>
<feature type="region of interest" description="Disordered" evidence="1">
    <location>
        <begin position="184"/>
        <end position="216"/>
    </location>
</feature>
<reference evidence="2" key="2">
    <citation type="journal article" date="2023" name="Science">
        <title>Genomic signatures of disease resistance in endangered staghorn corals.</title>
        <authorList>
            <person name="Vollmer S.V."/>
            <person name="Selwyn J.D."/>
            <person name="Despard B.A."/>
            <person name="Roesel C.L."/>
        </authorList>
    </citation>
    <scope>NUCLEOTIDE SEQUENCE</scope>
    <source>
        <strain evidence="2">K2</strain>
    </source>
</reference>
<keyword evidence="3" id="KW-1185">Reference proteome</keyword>
<evidence type="ECO:0000313" key="3">
    <source>
        <dbReference type="Proteomes" id="UP001249851"/>
    </source>
</evidence>
<feature type="region of interest" description="Disordered" evidence="1">
    <location>
        <begin position="55"/>
        <end position="88"/>
    </location>
</feature>
<comment type="caution">
    <text evidence="2">The sequence shown here is derived from an EMBL/GenBank/DDBJ whole genome shotgun (WGS) entry which is preliminary data.</text>
</comment>
<evidence type="ECO:0000313" key="2">
    <source>
        <dbReference type="EMBL" id="KAK2571120.1"/>
    </source>
</evidence>
<feature type="compositionally biased region" description="Polar residues" evidence="1">
    <location>
        <begin position="75"/>
        <end position="88"/>
    </location>
</feature>
<proteinExistence type="predicted"/>
<sequence>MTPQKLQIHEDNYNMILENLFFQPEEHEADQEINYSSQANEEELGGTYLMHMKHTRVTDTQEGHKRKEQERSRGRGTQRNLRQAEQSQQVFSGGASLHYSRIFDQHSDHHSKFTGTKLMSWMSIRQFSSIHNFFNSLSKIFSFQMVRPHNFFGTNKPEDTEDAVQPKILSNCLASIVRRDVSTFRKESGERTSGKKRESASDRDFSPPLLQPPSRPPLHGYICGKCHHICGTP</sequence>
<reference evidence="2" key="1">
    <citation type="journal article" date="2023" name="G3 (Bethesda)">
        <title>Whole genome assembly and annotation of the endangered Caribbean coral Acropora cervicornis.</title>
        <authorList>
            <person name="Selwyn J.D."/>
            <person name="Vollmer S.V."/>
        </authorList>
    </citation>
    <scope>NUCLEOTIDE SEQUENCE</scope>
    <source>
        <strain evidence="2">K2</strain>
    </source>
</reference>
<dbReference type="Proteomes" id="UP001249851">
    <property type="component" value="Unassembled WGS sequence"/>
</dbReference>
<name>A0AAD9R1L2_ACRCE</name>
<dbReference type="AlphaFoldDB" id="A0AAD9R1L2"/>
<accession>A0AAD9R1L2</accession>